<keyword evidence="2" id="KW-0805">Transcription regulation</keyword>
<evidence type="ECO:0000256" key="2">
    <source>
        <dbReference type="ARBA" id="ARBA00023015"/>
    </source>
</evidence>
<keyword evidence="4" id="KW-0238">DNA-binding</keyword>
<dbReference type="InterPro" id="IPR014284">
    <property type="entry name" value="RNA_pol_sigma-70_dom"/>
</dbReference>
<evidence type="ECO:0000256" key="5">
    <source>
        <dbReference type="ARBA" id="ARBA00023163"/>
    </source>
</evidence>
<dbReference type="Pfam" id="PF08281">
    <property type="entry name" value="Sigma70_r4_2"/>
    <property type="match status" value="1"/>
</dbReference>
<evidence type="ECO:0000256" key="1">
    <source>
        <dbReference type="ARBA" id="ARBA00010641"/>
    </source>
</evidence>
<feature type="domain" description="RNA polymerase sigma-70 region 2" evidence="6">
    <location>
        <begin position="28"/>
        <end position="89"/>
    </location>
</feature>
<keyword evidence="3" id="KW-0731">Sigma factor</keyword>
<reference evidence="9" key="1">
    <citation type="journal article" date="2019" name="Int. J. Syst. Evol. Microbiol.">
        <title>The Global Catalogue of Microorganisms (GCM) 10K type strain sequencing project: providing services to taxonomists for standard genome sequencing and annotation.</title>
        <authorList>
            <consortium name="The Broad Institute Genomics Platform"/>
            <consortium name="The Broad Institute Genome Sequencing Center for Infectious Disease"/>
            <person name="Wu L."/>
            <person name="Ma J."/>
        </authorList>
    </citation>
    <scope>NUCLEOTIDE SEQUENCE [LARGE SCALE GENOMIC DNA]</scope>
    <source>
        <strain evidence="9">JCM 17342</strain>
    </source>
</reference>
<comment type="similarity">
    <text evidence="1">Belongs to the sigma-70 factor family. ECF subfamily.</text>
</comment>
<proteinExistence type="inferred from homology"/>
<dbReference type="SUPFAM" id="SSF88659">
    <property type="entry name" value="Sigma3 and sigma4 domains of RNA polymerase sigma factors"/>
    <property type="match status" value="1"/>
</dbReference>
<organism evidence="8 9">
    <name type="scientific">Allokutzneria multivorans</name>
    <dbReference type="NCBI Taxonomy" id="1142134"/>
    <lineage>
        <taxon>Bacteria</taxon>
        <taxon>Bacillati</taxon>
        <taxon>Actinomycetota</taxon>
        <taxon>Actinomycetes</taxon>
        <taxon>Pseudonocardiales</taxon>
        <taxon>Pseudonocardiaceae</taxon>
        <taxon>Allokutzneria</taxon>
    </lineage>
</organism>
<keyword evidence="9" id="KW-1185">Reference proteome</keyword>
<dbReference type="InterPro" id="IPR039425">
    <property type="entry name" value="RNA_pol_sigma-70-like"/>
</dbReference>
<feature type="domain" description="RNA polymerase sigma factor 70 region 4 type 2" evidence="7">
    <location>
        <begin position="120"/>
        <end position="170"/>
    </location>
</feature>
<gene>
    <name evidence="8" type="ORF">GCM10022247_18300</name>
</gene>
<evidence type="ECO:0000256" key="4">
    <source>
        <dbReference type="ARBA" id="ARBA00023125"/>
    </source>
</evidence>
<dbReference type="InterPro" id="IPR013325">
    <property type="entry name" value="RNA_pol_sigma_r2"/>
</dbReference>
<keyword evidence="5" id="KW-0804">Transcription</keyword>
<comment type="caution">
    <text evidence="8">The sequence shown here is derived from an EMBL/GenBank/DDBJ whole genome shotgun (WGS) entry which is preliminary data.</text>
</comment>
<dbReference type="InterPro" id="IPR013324">
    <property type="entry name" value="RNA_pol_sigma_r3/r4-like"/>
</dbReference>
<dbReference type="InterPro" id="IPR013249">
    <property type="entry name" value="RNA_pol_sigma70_r4_t2"/>
</dbReference>
<dbReference type="InterPro" id="IPR007627">
    <property type="entry name" value="RNA_pol_sigma70_r2"/>
</dbReference>
<evidence type="ECO:0000256" key="3">
    <source>
        <dbReference type="ARBA" id="ARBA00023082"/>
    </source>
</evidence>
<dbReference type="PANTHER" id="PTHR43133:SF8">
    <property type="entry name" value="RNA POLYMERASE SIGMA FACTOR HI_1459-RELATED"/>
    <property type="match status" value="1"/>
</dbReference>
<dbReference type="Gene3D" id="1.10.1740.10">
    <property type="match status" value="1"/>
</dbReference>
<dbReference type="InterPro" id="IPR036388">
    <property type="entry name" value="WH-like_DNA-bd_sf"/>
</dbReference>
<evidence type="ECO:0000313" key="9">
    <source>
        <dbReference type="Proteomes" id="UP001501747"/>
    </source>
</evidence>
<dbReference type="EMBL" id="BAABAL010000005">
    <property type="protein sequence ID" value="GAA3998450.1"/>
    <property type="molecule type" value="Genomic_DNA"/>
</dbReference>
<name>A0ABP7RJN3_9PSEU</name>
<protein>
    <submittedName>
        <fullName evidence="8">Sigma-70 family RNA polymerase sigma factor</fullName>
    </submittedName>
</protein>
<dbReference type="NCBIfam" id="TIGR02937">
    <property type="entry name" value="sigma70-ECF"/>
    <property type="match status" value="1"/>
</dbReference>
<dbReference type="SUPFAM" id="SSF88946">
    <property type="entry name" value="Sigma2 domain of RNA polymerase sigma factors"/>
    <property type="match status" value="1"/>
</dbReference>
<dbReference type="PANTHER" id="PTHR43133">
    <property type="entry name" value="RNA POLYMERASE ECF-TYPE SIGMA FACTO"/>
    <property type="match status" value="1"/>
</dbReference>
<evidence type="ECO:0000313" key="8">
    <source>
        <dbReference type="EMBL" id="GAA3998450.1"/>
    </source>
</evidence>
<dbReference type="Pfam" id="PF04542">
    <property type="entry name" value="Sigma70_r2"/>
    <property type="match status" value="1"/>
</dbReference>
<evidence type="ECO:0000259" key="7">
    <source>
        <dbReference type="Pfam" id="PF08281"/>
    </source>
</evidence>
<dbReference type="Gene3D" id="1.10.10.10">
    <property type="entry name" value="Winged helix-like DNA-binding domain superfamily/Winged helix DNA-binding domain"/>
    <property type="match status" value="1"/>
</dbReference>
<dbReference type="Proteomes" id="UP001501747">
    <property type="component" value="Unassembled WGS sequence"/>
</dbReference>
<accession>A0ABP7RJN3</accession>
<evidence type="ECO:0000259" key="6">
    <source>
        <dbReference type="Pfam" id="PF04542"/>
    </source>
</evidence>
<sequence>MWGRWQMSDESSDENYDADFTASMIRFRPGALVIARAITGDRYDAEDAVQAAYLRAWRKRHQLSDLDAVGHWLATIVRRECYALLRAKKKWAEVPRESREPRANACDPAEVVTAGEALSRLRRAFSRLPSTDQLVWHLKVHEHFRHREIATILHSSEGAVGARLHRMRTTLREALA</sequence>